<dbReference type="Proteomes" id="UP001596501">
    <property type="component" value="Unassembled WGS sequence"/>
</dbReference>
<dbReference type="EMBL" id="JBHTCA010000004">
    <property type="protein sequence ID" value="MFC7408818.1"/>
    <property type="molecule type" value="Genomic_DNA"/>
</dbReference>
<evidence type="ECO:0000259" key="1">
    <source>
        <dbReference type="Pfam" id="PF06742"/>
    </source>
</evidence>
<reference evidence="4" key="1">
    <citation type="journal article" date="2019" name="Int. J. Syst. Evol. Microbiol.">
        <title>The Global Catalogue of Microorganisms (GCM) 10K type strain sequencing project: providing services to taxonomists for standard genome sequencing and annotation.</title>
        <authorList>
            <consortium name="The Broad Institute Genomics Platform"/>
            <consortium name="The Broad Institute Genome Sequencing Center for Infectious Disease"/>
            <person name="Wu L."/>
            <person name="Ma J."/>
        </authorList>
    </citation>
    <scope>NUCLEOTIDE SEQUENCE [LARGE SCALE GENOMIC DNA]</scope>
    <source>
        <strain evidence="4">CGMCC 1.12371</strain>
    </source>
</reference>
<proteinExistence type="predicted"/>
<dbReference type="PANTHER" id="PTHR36509:SF2">
    <property type="entry name" value="BLL3101 PROTEIN"/>
    <property type="match status" value="1"/>
</dbReference>
<gene>
    <name evidence="3" type="ORF">ACFQPB_08090</name>
</gene>
<name>A0ABW2QNC7_9BURK</name>
<dbReference type="Gene3D" id="2.60.40.1610">
    <property type="entry name" value="Domain of unknown function DUF1254"/>
    <property type="match status" value="1"/>
</dbReference>
<dbReference type="SUPFAM" id="SSF160935">
    <property type="entry name" value="VPA0735-like"/>
    <property type="match status" value="1"/>
</dbReference>
<evidence type="ECO:0000259" key="2">
    <source>
        <dbReference type="Pfam" id="PF06863"/>
    </source>
</evidence>
<dbReference type="Pfam" id="PF06863">
    <property type="entry name" value="DUF1254"/>
    <property type="match status" value="1"/>
</dbReference>
<dbReference type="InterPro" id="IPR037050">
    <property type="entry name" value="DUF1254_sf"/>
</dbReference>
<evidence type="ECO:0000313" key="3">
    <source>
        <dbReference type="EMBL" id="MFC7408818.1"/>
    </source>
</evidence>
<dbReference type="InterPro" id="IPR037049">
    <property type="entry name" value="DUF1214_C_sf"/>
</dbReference>
<protein>
    <submittedName>
        <fullName evidence="3">DUF1254 domain-containing protein</fullName>
    </submittedName>
</protein>
<keyword evidence="4" id="KW-1185">Reference proteome</keyword>
<dbReference type="PANTHER" id="PTHR36509">
    <property type="entry name" value="BLL3101 PROTEIN"/>
    <property type="match status" value="1"/>
</dbReference>
<sequence>MTASLHPELPYWQALATHAMVWAWPLYEMQRMRSGTSPRRTQTDGFAGDSPQSNWRWCNVFSHTRERLKPGGSRVVMPNNDTLYSNAWLDLSEGPLVLETPPSLGRYHVLGLLDYYTNPFAHIGTRTSGDGPVQVLVTPPGWRGEVPAPFRAAGRHILAPTPWVWLIGRVMVESDADLPGAGALQDGLGLRSLTDWQAGRSGRARRFDARHDFKRPFDWQHFRALVNEALAMCPPPAHEAPLLQAWKGLGLGAGQPDDVSQLRAVVRQAWDMASAHVLSLMEMPADRLGRDEPLRGWMPSLMPRAPAFGGDVLRRAHIAHQAIGALEPAEAIYPRCDTDSTGQPLHGGYRYRLSFPAGELPPVDAFWSITLYDAADKMLVDNPIDRYAIGDRTPGLRRDADGGLTLWIQHAPPSAEHERCNWLPAPDGGFVLCLRAYLPRPELLEGSYVVPAPERQ</sequence>
<dbReference type="InterPro" id="IPR010679">
    <property type="entry name" value="DUF1254"/>
</dbReference>
<feature type="domain" description="DUF1254" evidence="2">
    <location>
        <begin position="59"/>
        <end position="190"/>
    </location>
</feature>
<accession>A0ABW2QNC7</accession>
<dbReference type="Gene3D" id="2.60.120.600">
    <property type="entry name" value="Domain of unknown function DUF1214, C-terminal domain"/>
    <property type="match status" value="1"/>
</dbReference>
<organism evidence="3 4">
    <name type="scientific">Hydrogenophaga atypica</name>
    <dbReference type="NCBI Taxonomy" id="249409"/>
    <lineage>
        <taxon>Bacteria</taxon>
        <taxon>Pseudomonadati</taxon>
        <taxon>Pseudomonadota</taxon>
        <taxon>Betaproteobacteria</taxon>
        <taxon>Burkholderiales</taxon>
        <taxon>Comamonadaceae</taxon>
        <taxon>Hydrogenophaga</taxon>
    </lineage>
</organism>
<dbReference type="InterPro" id="IPR010621">
    <property type="entry name" value="DUF1214"/>
</dbReference>
<comment type="caution">
    <text evidence="3">The sequence shown here is derived from an EMBL/GenBank/DDBJ whole genome shotgun (WGS) entry which is preliminary data.</text>
</comment>
<dbReference type="Pfam" id="PF06742">
    <property type="entry name" value="DUF1214"/>
    <property type="match status" value="1"/>
</dbReference>
<evidence type="ECO:0000313" key="4">
    <source>
        <dbReference type="Proteomes" id="UP001596501"/>
    </source>
</evidence>
<dbReference type="RefSeq" id="WP_382221657.1">
    <property type="nucleotide sequence ID" value="NZ_JBHTCA010000004.1"/>
</dbReference>
<feature type="domain" description="DUF1214" evidence="1">
    <location>
        <begin position="330"/>
        <end position="440"/>
    </location>
</feature>